<dbReference type="PIRSF" id="PIRSF002690">
    <property type="entry name" value="L-type_lectin_plant"/>
    <property type="match status" value="1"/>
</dbReference>
<evidence type="ECO:0000313" key="4">
    <source>
        <dbReference type="EMBL" id="KAK4377215.1"/>
    </source>
</evidence>
<dbReference type="InterPro" id="IPR001220">
    <property type="entry name" value="Legume_lectin_dom"/>
</dbReference>
<dbReference type="EMBL" id="JAVYJV010000002">
    <property type="protein sequence ID" value="KAK4377215.1"/>
    <property type="molecule type" value="Genomic_DNA"/>
</dbReference>
<dbReference type="PANTHER" id="PTHR32401">
    <property type="entry name" value="CONCANAVALIN A-LIKE LECTIN FAMILY PROTEIN"/>
    <property type="match status" value="1"/>
</dbReference>
<comment type="caution">
    <text evidence="4">The sequence shown here is derived from an EMBL/GenBank/DDBJ whole genome shotgun (WGS) entry which is preliminary data.</text>
</comment>
<evidence type="ECO:0000256" key="2">
    <source>
        <dbReference type="ARBA" id="ARBA00022734"/>
    </source>
</evidence>
<dbReference type="InterPro" id="IPR019825">
    <property type="entry name" value="Lectin_legB_Mn/Ca_BS"/>
</dbReference>
<accession>A0AAE1VX44</accession>
<gene>
    <name evidence="4" type="ORF">RND71_003511</name>
</gene>
<protein>
    <recommendedName>
        <fullName evidence="3">Legume lectin domain-containing protein</fullName>
    </recommendedName>
</protein>
<proteinExistence type="inferred from homology"/>
<dbReference type="GO" id="GO:0030246">
    <property type="term" value="F:carbohydrate binding"/>
    <property type="evidence" value="ECO:0007669"/>
    <property type="project" value="UniProtKB-KW"/>
</dbReference>
<evidence type="ECO:0000259" key="3">
    <source>
        <dbReference type="Pfam" id="PF00139"/>
    </source>
</evidence>
<feature type="domain" description="Legume lectin" evidence="3">
    <location>
        <begin position="29"/>
        <end position="261"/>
    </location>
</feature>
<dbReference type="Proteomes" id="UP001291623">
    <property type="component" value="Unassembled WGS sequence"/>
</dbReference>
<dbReference type="InterPro" id="IPR016363">
    <property type="entry name" value="L-lectin"/>
</dbReference>
<organism evidence="4 5">
    <name type="scientific">Anisodus tanguticus</name>
    <dbReference type="NCBI Taxonomy" id="243964"/>
    <lineage>
        <taxon>Eukaryota</taxon>
        <taxon>Viridiplantae</taxon>
        <taxon>Streptophyta</taxon>
        <taxon>Embryophyta</taxon>
        <taxon>Tracheophyta</taxon>
        <taxon>Spermatophyta</taxon>
        <taxon>Magnoliopsida</taxon>
        <taxon>eudicotyledons</taxon>
        <taxon>Gunneridae</taxon>
        <taxon>Pentapetalae</taxon>
        <taxon>asterids</taxon>
        <taxon>lamiids</taxon>
        <taxon>Solanales</taxon>
        <taxon>Solanaceae</taxon>
        <taxon>Solanoideae</taxon>
        <taxon>Hyoscyameae</taxon>
        <taxon>Anisodus</taxon>
    </lineage>
</organism>
<evidence type="ECO:0000313" key="5">
    <source>
        <dbReference type="Proteomes" id="UP001291623"/>
    </source>
</evidence>
<dbReference type="InterPro" id="IPR050258">
    <property type="entry name" value="Leguminous_Lectin"/>
</dbReference>
<evidence type="ECO:0000256" key="1">
    <source>
        <dbReference type="ARBA" id="ARBA00007606"/>
    </source>
</evidence>
<name>A0AAE1VX44_9SOLA</name>
<keyword evidence="2" id="KW-0430">Lectin</keyword>
<dbReference type="PROSITE" id="PS00307">
    <property type="entry name" value="LECTIN_LEGUME_BETA"/>
    <property type="match status" value="1"/>
</dbReference>
<keyword evidence="5" id="KW-1185">Reference proteome</keyword>
<dbReference type="AlphaFoldDB" id="A0AAE1VX44"/>
<dbReference type="Pfam" id="PF00139">
    <property type="entry name" value="Lectin_legB"/>
    <property type="match status" value="1"/>
</dbReference>
<dbReference type="CDD" id="cd06899">
    <property type="entry name" value="lectin_legume_LecRK_Arcelin_ConA"/>
    <property type="match status" value="1"/>
</dbReference>
<dbReference type="SUPFAM" id="SSF49899">
    <property type="entry name" value="Concanavalin A-like lectins/glucanases"/>
    <property type="match status" value="1"/>
</dbReference>
<reference evidence="4" key="1">
    <citation type="submission" date="2023-12" db="EMBL/GenBank/DDBJ databases">
        <title>Genome assembly of Anisodus tanguticus.</title>
        <authorList>
            <person name="Wang Y.-J."/>
        </authorList>
    </citation>
    <scope>NUCLEOTIDE SEQUENCE</scope>
    <source>
        <strain evidence="4">KB-2021</strain>
        <tissue evidence="4">Leaf</tissue>
    </source>
</reference>
<dbReference type="InterPro" id="IPR013320">
    <property type="entry name" value="ConA-like_dom_sf"/>
</dbReference>
<dbReference type="PANTHER" id="PTHR32401:SF49">
    <property type="entry name" value="OS10G0129200 PROTEIN"/>
    <property type="match status" value="1"/>
</dbReference>
<dbReference type="Gene3D" id="2.60.120.200">
    <property type="match status" value="1"/>
</dbReference>
<comment type="similarity">
    <text evidence="1">Belongs to the leguminous lectin family.</text>
</comment>
<sequence>MEGRKELERPISQEVESIVMLVNEIPRHNDPNVTYERDAHSENGAIQLITNQADRGLNASVGRATYSKLLHLWDKASGNVTYFSTNFSFRINSQGKKGYGFGLAFFLAPSGSRIPENVIIFSSFGLTSDKNTSTNPFVAVEFDTYENSYDPQGDHVGIDINYMESVVRGTWFSGIPDGRSTDVWITYNSTSKNVSVVFTSFQLQGNTIVTVLQSVFHNLDLREYLPQWVTFVFTGGAGRNFALHNIYSWNFTTSLDNNGNITDPEVASPKRAPNKN</sequence>